<dbReference type="InterPro" id="IPR008734">
    <property type="entry name" value="PHK_A/B_su"/>
</dbReference>
<dbReference type="InterPro" id="IPR008928">
    <property type="entry name" value="6-hairpin_glycosidase_sf"/>
</dbReference>
<dbReference type="SUPFAM" id="SSF48208">
    <property type="entry name" value="Six-hairpin glycosidases"/>
    <property type="match status" value="1"/>
</dbReference>
<dbReference type="WBParaSite" id="TCLT_0000161501-mRNA-1">
    <property type="protein sequence ID" value="TCLT_0000161501-mRNA-1"/>
    <property type="gene ID" value="TCLT_0000161501"/>
</dbReference>
<evidence type="ECO:0000313" key="7">
    <source>
        <dbReference type="EMBL" id="VDM97152.1"/>
    </source>
</evidence>
<evidence type="ECO:0000256" key="3">
    <source>
        <dbReference type="ARBA" id="ARBA00022600"/>
    </source>
</evidence>
<evidence type="ECO:0000259" key="6">
    <source>
        <dbReference type="Pfam" id="PF00723"/>
    </source>
</evidence>
<dbReference type="Proteomes" id="UP000276776">
    <property type="component" value="Unassembled WGS sequence"/>
</dbReference>
<keyword evidence="5" id="KW-0449">Lipoprotein</keyword>
<sequence>MLGETKQTRERRITSTRLRRLTQAYLTPAIQFQPMIIRTAYDKMDNIYYITHKLILDHQSATSGLFPRYSNCCEVGFVKDSIYCALACWASSTAYKRLDDDRGRQTELRQSAVKTMRGIMFCWMQQLDNLNHFKENNSPEFALHSCFHLHTGMALKESNNKNYGHLQMDLIALYLLALVQMTAAGIQVIFTHEEVCFVQNLVFYIERTYRTPDFGMWEKGTRYNVGERELHASSLGMVKAALEAINGFNVYGANGTSSSVIYVDIDGHNRNRTTFETILPRESSSKNTDAALLPSIGWPAFATHDPELYEKTFDKCIRRLEGRYGLKRFLRDGYRTELEDTSRPYYDEHETSRFQNIECQFPVFFSYITITAHLRGERDLSDRYWEKAKEVLVPSGEMSYLVTPECYFIDEEHMGAEKEKPNSQDFHPVNTWESGHHLWSSAIYLIALLLKEEYIHSTDIDPIYRHLPASQRPKYQNRHSVFQGSMEGNPVVQIVLIAESSRLQMMLSTYGISTQTSHDLEPIQIWPSWKMVKVFESLGKNEKLGLSGRPPRPFGVLDTSKIFKRFGDTILCYPLLFEVKDFYINSDPAVLINEIKLNLEFMSKRWKLTGRPTFCMVLREENMSGEYFNHMLDLLISLKNGYVSGVRVRVGRVHQLLNSGCMEHVDFATDDDDFDDFEELGDSDSQGISRVSIREVVEEDMEFTEHEYGCKSDNELYEIIKKHSIDSLRKVAFSIAVLSRRYGMGYIIDGENLELRMERVYRQACALRLWWIVRYCAAKLHKVMNSLAPGITNMLVRGKQ</sequence>
<keyword evidence="5" id="KW-0636">Prenylation</keyword>
<dbReference type="GO" id="GO:0005516">
    <property type="term" value="F:calmodulin binding"/>
    <property type="evidence" value="ECO:0007669"/>
    <property type="project" value="UniProtKB-KW"/>
</dbReference>
<keyword evidence="5" id="KW-0119">Carbohydrate metabolism</keyword>
<dbReference type="EMBL" id="UYYF01000224">
    <property type="protein sequence ID" value="VDM97152.1"/>
    <property type="molecule type" value="Genomic_DNA"/>
</dbReference>
<dbReference type="FunFam" id="1.50.10.10:FF:000065">
    <property type="entry name" value="Phosphorylase b kinase regulatory subunit"/>
    <property type="match status" value="1"/>
</dbReference>
<evidence type="ECO:0000256" key="4">
    <source>
        <dbReference type="ARBA" id="ARBA00022860"/>
    </source>
</evidence>
<keyword evidence="5" id="KW-1003">Cell membrane</keyword>
<comment type="function">
    <text evidence="5">Phosphorylase b kinase catalyzes the phosphorylation of serine in certain substrates, including troponin I.</text>
</comment>
<keyword evidence="5" id="KW-0472">Membrane</keyword>
<dbReference type="OMA" id="QIWPSWK"/>
<dbReference type="Pfam" id="PF00723">
    <property type="entry name" value="Glyco_hydro_15"/>
    <property type="match status" value="1"/>
</dbReference>
<keyword evidence="4 5" id="KW-0112">Calmodulin-binding</keyword>
<dbReference type="UniPathway" id="UPA00163"/>
<dbReference type="PANTHER" id="PTHR10749:SF8">
    <property type="entry name" value="PHOSPHORYLASE B KINASE REGULATORY SUBUNIT BETA"/>
    <property type="match status" value="1"/>
</dbReference>
<gene>
    <name evidence="7" type="ORF">TCLT_LOCUS1616</name>
</gene>
<evidence type="ECO:0000256" key="1">
    <source>
        <dbReference type="ARBA" id="ARBA00005131"/>
    </source>
</evidence>
<dbReference type="OrthoDB" id="5971574at2759"/>
<accession>A0A0N5CN68</accession>
<dbReference type="GO" id="GO:0005886">
    <property type="term" value="C:plasma membrane"/>
    <property type="evidence" value="ECO:0007669"/>
    <property type="project" value="UniProtKB-SubCell"/>
</dbReference>
<evidence type="ECO:0000313" key="8">
    <source>
        <dbReference type="Proteomes" id="UP000276776"/>
    </source>
</evidence>
<comment type="pathway">
    <text evidence="1 5">Glycan biosynthesis; glycogen metabolism.</text>
</comment>
<evidence type="ECO:0000256" key="5">
    <source>
        <dbReference type="RuleBase" id="RU364123"/>
    </source>
</evidence>
<protein>
    <recommendedName>
        <fullName evidence="5">Phosphorylase b kinase regulatory subunit</fullName>
    </recommendedName>
</protein>
<comment type="similarity">
    <text evidence="2 5">Belongs to the phosphorylase b kinase regulatory chain family.</text>
</comment>
<dbReference type="STRING" id="103827.A0A0N5CN68"/>
<evidence type="ECO:0000256" key="2">
    <source>
        <dbReference type="ARBA" id="ARBA00007128"/>
    </source>
</evidence>
<keyword evidence="3 5" id="KW-0321">Glycogen metabolism</keyword>
<dbReference type="PANTHER" id="PTHR10749">
    <property type="entry name" value="PHOSPHORYLASE B KINASE REGULATORY SUBUNIT"/>
    <property type="match status" value="1"/>
</dbReference>
<comment type="subcellular location">
    <subcellularLocation>
        <location evidence="5">Cell membrane</location>
        <topology evidence="5">Lipid-anchor</topology>
        <orientation evidence="5">Cytoplasmic side</orientation>
    </subcellularLocation>
</comment>
<proteinExistence type="inferred from homology"/>
<dbReference type="AlphaFoldDB" id="A0A0N5CN68"/>
<name>A0A0N5CN68_THECL</name>
<feature type="domain" description="GH15-like" evidence="6">
    <location>
        <begin position="75"/>
        <end position="790"/>
    </location>
</feature>
<reference evidence="9" key="1">
    <citation type="submission" date="2017-02" db="UniProtKB">
        <authorList>
            <consortium name="WormBaseParasite"/>
        </authorList>
    </citation>
    <scope>IDENTIFICATION</scope>
</reference>
<dbReference type="GO" id="GO:0005977">
    <property type="term" value="P:glycogen metabolic process"/>
    <property type="evidence" value="ECO:0007669"/>
    <property type="project" value="UniProtKB-UniPathway"/>
</dbReference>
<reference evidence="7 8" key="2">
    <citation type="submission" date="2018-11" db="EMBL/GenBank/DDBJ databases">
        <authorList>
            <consortium name="Pathogen Informatics"/>
        </authorList>
    </citation>
    <scope>NUCLEOTIDE SEQUENCE [LARGE SCALE GENOMIC DNA]</scope>
</reference>
<organism evidence="9">
    <name type="scientific">Thelazia callipaeda</name>
    <name type="common">Oriental eyeworm</name>
    <name type="synonym">Parasitic nematode</name>
    <dbReference type="NCBI Taxonomy" id="103827"/>
    <lineage>
        <taxon>Eukaryota</taxon>
        <taxon>Metazoa</taxon>
        <taxon>Ecdysozoa</taxon>
        <taxon>Nematoda</taxon>
        <taxon>Chromadorea</taxon>
        <taxon>Rhabditida</taxon>
        <taxon>Spirurina</taxon>
        <taxon>Spiruromorpha</taxon>
        <taxon>Thelazioidea</taxon>
        <taxon>Thelaziidae</taxon>
        <taxon>Thelazia</taxon>
    </lineage>
</organism>
<keyword evidence="8" id="KW-1185">Reference proteome</keyword>
<dbReference type="GO" id="GO:0005964">
    <property type="term" value="C:phosphorylase kinase complex"/>
    <property type="evidence" value="ECO:0007669"/>
    <property type="project" value="TreeGrafter"/>
</dbReference>
<dbReference type="InterPro" id="IPR011613">
    <property type="entry name" value="GH15-like"/>
</dbReference>
<evidence type="ECO:0000313" key="9">
    <source>
        <dbReference type="WBParaSite" id="TCLT_0000161501-mRNA-1"/>
    </source>
</evidence>